<feature type="region of interest" description="Disordered" evidence="1">
    <location>
        <begin position="34"/>
        <end position="133"/>
    </location>
</feature>
<keyword evidence="2" id="KW-0732">Signal</keyword>
<proteinExistence type="predicted"/>
<name>A0A8D8QK54_9HEMI</name>
<accession>A0A8D8QK54</accession>
<feature type="compositionally biased region" description="Polar residues" evidence="1">
    <location>
        <begin position="34"/>
        <end position="65"/>
    </location>
</feature>
<evidence type="ECO:0000256" key="1">
    <source>
        <dbReference type="SAM" id="MobiDB-lite"/>
    </source>
</evidence>
<feature type="compositionally biased region" description="Basic and acidic residues" evidence="1">
    <location>
        <begin position="153"/>
        <end position="167"/>
    </location>
</feature>
<evidence type="ECO:0000256" key="2">
    <source>
        <dbReference type="SAM" id="SignalP"/>
    </source>
</evidence>
<feature type="compositionally biased region" description="Polar residues" evidence="1">
    <location>
        <begin position="120"/>
        <end position="129"/>
    </location>
</feature>
<protein>
    <submittedName>
        <fullName evidence="3">Uncharacterized protein</fullName>
    </submittedName>
</protein>
<feature type="region of interest" description="Disordered" evidence="1">
    <location>
        <begin position="151"/>
        <end position="179"/>
    </location>
</feature>
<feature type="signal peptide" evidence="2">
    <location>
        <begin position="1"/>
        <end position="28"/>
    </location>
</feature>
<dbReference type="Gene3D" id="2.20.20.160">
    <property type="match status" value="1"/>
</dbReference>
<sequence>MSTSQIHYSSVLPYLLIVITLLIQTVNASSWGNTFSDTDNYSRSNSRQSKSVTPEEWSQSLSEATQGDGIHSRRYSKSMLDDDSWSPTYSQDSPSFSEGAQRTNNRRWSKTITDGEELENNTTSTTALDNNTLEENVVVTSTTEEAAVSYYPSRKDKPSGKVEEENTRTPNGPAGTSVKPTKYHYYPHNQHIYLLPECAVQQVCNAVYVRLNYTQPLCACPSRYREPCSASINADDFHTTELTTDPKGQVLTLVKTCEPVLDMRLCRSPRDWSLLALQNIRTGKSHYLVICRCPDTSVLEGPMSHDQPTYASVPGIRVYGMMCVNRAAAASVSTTSVYHSSTTYRPPPAVTIGPTKRKSRPLRLSRSVRNSRHSYYDYLPEPEFPWHRVTEMITSLQNQESSVHTQGQVVNVHCTVDVPMLSPVEAKLTYFVHK</sequence>
<dbReference type="AlphaFoldDB" id="A0A8D8QK54"/>
<organism evidence="3">
    <name type="scientific">Cacopsylla melanoneura</name>
    <dbReference type="NCBI Taxonomy" id="428564"/>
    <lineage>
        <taxon>Eukaryota</taxon>
        <taxon>Metazoa</taxon>
        <taxon>Ecdysozoa</taxon>
        <taxon>Arthropoda</taxon>
        <taxon>Hexapoda</taxon>
        <taxon>Insecta</taxon>
        <taxon>Pterygota</taxon>
        <taxon>Neoptera</taxon>
        <taxon>Paraneoptera</taxon>
        <taxon>Hemiptera</taxon>
        <taxon>Sternorrhyncha</taxon>
        <taxon>Psylloidea</taxon>
        <taxon>Psyllidae</taxon>
        <taxon>Psyllinae</taxon>
        <taxon>Cacopsylla</taxon>
    </lineage>
</organism>
<reference evidence="3" key="1">
    <citation type="submission" date="2021-05" db="EMBL/GenBank/DDBJ databases">
        <authorList>
            <person name="Alioto T."/>
            <person name="Alioto T."/>
            <person name="Gomez Garrido J."/>
        </authorList>
    </citation>
    <scope>NUCLEOTIDE SEQUENCE</scope>
</reference>
<dbReference type="EMBL" id="HBUF01082546">
    <property type="protein sequence ID" value="CAG6633381.1"/>
    <property type="molecule type" value="Transcribed_RNA"/>
</dbReference>
<feature type="chain" id="PRO_5034367685" evidence="2">
    <location>
        <begin position="29"/>
        <end position="434"/>
    </location>
</feature>
<feature type="compositionally biased region" description="Polar residues" evidence="1">
    <location>
        <begin position="85"/>
        <end position="103"/>
    </location>
</feature>
<evidence type="ECO:0000313" key="3">
    <source>
        <dbReference type="EMBL" id="CAG6633381.1"/>
    </source>
</evidence>